<dbReference type="InterPro" id="IPR006626">
    <property type="entry name" value="PbH1"/>
</dbReference>
<feature type="chain" id="PRO_5043806160" evidence="1">
    <location>
        <begin position="21"/>
        <end position="309"/>
    </location>
</feature>
<keyword evidence="1" id="KW-0732">Signal</keyword>
<gene>
    <name evidence="2" type="ORF">MRM63_12650</name>
</gene>
<name>A0AAU6VCI0_UNCXX</name>
<feature type="signal peptide" evidence="1">
    <location>
        <begin position="1"/>
        <end position="20"/>
    </location>
</feature>
<dbReference type="SUPFAM" id="SSF51126">
    <property type="entry name" value="Pectin lyase-like"/>
    <property type="match status" value="1"/>
</dbReference>
<sequence length="309" mass="33256">MKIVITIFAILSLISTQVYAEQITVCGTDKDVQKCVEEASANIITLSEGLHLTSGVHIGSNTTFIVPKNSILKLADDAKLNGQAFGGDANFVIASVGKADKLVENVHLIIDGEVDGNKAIHVYEKGGVEGIDWKWVKNSTISGSGIIHSANGDGIDLDAVHNIKISGVTVRDNGDSGIHFGSPRPIMPSTNNVVMDVTSINNGFRIGKSGFDLSWPNPDGVIYVNCVAIDNYRNFKMEATGGAIYGSTSIDNGKVIEKDDVGGASYAMINNENVTNKNFISVKTKILLNRDIRKLFGMNYHTYLDGLEY</sequence>
<dbReference type="EMBL" id="CP095350">
    <property type="protein sequence ID" value="XAG84341.1"/>
    <property type="molecule type" value="Genomic_DNA"/>
</dbReference>
<dbReference type="Gene3D" id="2.160.20.10">
    <property type="entry name" value="Single-stranded right-handed beta-helix, Pectin lyase-like"/>
    <property type="match status" value="1"/>
</dbReference>
<reference evidence="2" key="1">
    <citation type="submission" date="2022-03" db="EMBL/GenBank/DDBJ databases">
        <title>Sea Food Isolates.</title>
        <authorList>
            <person name="Li c."/>
        </authorList>
    </citation>
    <scope>NUCLEOTIDE SEQUENCE</scope>
    <source>
        <strain evidence="2">19MO03SA05</strain>
    </source>
</reference>
<evidence type="ECO:0000256" key="1">
    <source>
        <dbReference type="SAM" id="SignalP"/>
    </source>
</evidence>
<dbReference type="InterPro" id="IPR011050">
    <property type="entry name" value="Pectin_lyase_fold/virulence"/>
</dbReference>
<accession>A0AAU6VCI0</accession>
<proteinExistence type="predicted"/>
<protein>
    <submittedName>
        <fullName evidence="2">Right-handed parallel beta-helix repeat-containing protein</fullName>
    </submittedName>
</protein>
<dbReference type="AlphaFoldDB" id="A0AAU6VCI0"/>
<evidence type="ECO:0000313" key="2">
    <source>
        <dbReference type="EMBL" id="XAG84341.1"/>
    </source>
</evidence>
<dbReference type="SMART" id="SM00710">
    <property type="entry name" value="PbH1"/>
    <property type="match status" value="3"/>
</dbReference>
<organism evidence="2">
    <name type="scientific">bacterium 19MO03SA05</name>
    <dbReference type="NCBI Taxonomy" id="2920620"/>
    <lineage>
        <taxon>Bacteria</taxon>
    </lineage>
</organism>
<dbReference type="InterPro" id="IPR012334">
    <property type="entry name" value="Pectin_lyas_fold"/>
</dbReference>